<dbReference type="AlphaFoldDB" id="A0A1G8AE05"/>
<dbReference type="Proteomes" id="UP000199495">
    <property type="component" value="Unassembled WGS sequence"/>
</dbReference>
<protein>
    <recommendedName>
        <fullName evidence="3">DUF4258 domain-containing protein</fullName>
    </recommendedName>
</protein>
<gene>
    <name evidence="1" type="ORF">SAMN04487974_1296</name>
</gene>
<dbReference type="InterPro" id="IPR025354">
    <property type="entry name" value="DUF4258"/>
</dbReference>
<accession>A0A1G8AE05</accession>
<dbReference type="Pfam" id="PF14076">
    <property type="entry name" value="DUF4258"/>
    <property type="match status" value="1"/>
</dbReference>
<proteinExistence type="predicted"/>
<organism evidence="1 2">
    <name type="scientific">Pelagibacterium luteolum</name>
    <dbReference type="NCBI Taxonomy" id="440168"/>
    <lineage>
        <taxon>Bacteria</taxon>
        <taxon>Pseudomonadati</taxon>
        <taxon>Pseudomonadota</taxon>
        <taxon>Alphaproteobacteria</taxon>
        <taxon>Hyphomicrobiales</taxon>
        <taxon>Devosiaceae</taxon>
        <taxon>Pelagibacterium</taxon>
    </lineage>
</organism>
<dbReference type="OrthoDB" id="7851578at2"/>
<name>A0A1G8AE05_9HYPH</name>
<dbReference type="RefSeq" id="WP_090600106.1">
    <property type="nucleotide sequence ID" value="NZ_FNCS01000029.1"/>
</dbReference>
<reference evidence="1 2" key="1">
    <citation type="submission" date="2016-10" db="EMBL/GenBank/DDBJ databases">
        <authorList>
            <person name="de Groot N.N."/>
        </authorList>
    </citation>
    <scope>NUCLEOTIDE SEQUENCE [LARGE SCALE GENOMIC DNA]</scope>
    <source>
        <strain evidence="1 2">CGMCC 1.10267</strain>
    </source>
</reference>
<sequence>MKHYYDDVKGLGNVAVSRHAQARMADDGISQEVFERVLLNPIRPDIKDGMDVVWREREGLRIVILTDPTPNMGAVLVKTVYRVKPQANAVKSTR</sequence>
<keyword evidence="2" id="KW-1185">Reference proteome</keyword>
<evidence type="ECO:0000313" key="2">
    <source>
        <dbReference type="Proteomes" id="UP000199495"/>
    </source>
</evidence>
<evidence type="ECO:0000313" key="1">
    <source>
        <dbReference type="EMBL" id="SDH19245.1"/>
    </source>
</evidence>
<dbReference type="EMBL" id="FNCS01000029">
    <property type="protein sequence ID" value="SDH19245.1"/>
    <property type="molecule type" value="Genomic_DNA"/>
</dbReference>
<evidence type="ECO:0008006" key="3">
    <source>
        <dbReference type="Google" id="ProtNLM"/>
    </source>
</evidence>